<reference evidence="9" key="1">
    <citation type="submission" date="2025-08" db="UniProtKB">
        <authorList>
            <consortium name="RefSeq"/>
        </authorList>
    </citation>
    <scope>IDENTIFICATION</scope>
    <source>
        <tissue evidence="9">Muscle</tissue>
    </source>
</reference>
<name>A0ABM1B5D7_LIMPO</name>
<keyword evidence="5" id="KW-0496">Mitochondrion</keyword>
<evidence type="ECO:0000256" key="7">
    <source>
        <dbReference type="ARBA" id="ARBA00040545"/>
    </source>
</evidence>
<comment type="subcellular location">
    <subcellularLocation>
        <location evidence="1">Mitochondrion</location>
    </subcellularLocation>
</comment>
<comment type="function">
    <text evidence="6">May play a role in fatty acid biosynthesis and insulin sensitivity.</text>
</comment>
<dbReference type="Proteomes" id="UP000694941">
    <property type="component" value="Unplaced"/>
</dbReference>
<evidence type="ECO:0000256" key="5">
    <source>
        <dbReference type="ARBA" id="ARBA00023128"/>
    </source>
</evidence>
<dbReference type="PANTHER" id="PTHR43602:SF1">
    <property type="entry name" value="ENOYL-COA HYDRATASE DOMAIN-CONTAINING PROTEIN 3, MITOCHONDRIAL"/>
    <property type="match status" value="1"/>
</dbReference>
<dbReference type="InterPro" id="IPR014748">
    <property type="entry name" value="Enoyl-CoA_hydra_C"/>
</dbReference>
<evidence type="ECO:0000256" key="4">
    <source>
        <dbReference type="ARBA" id="ARBA00023098"/>
    </source>
</evidence>
<evidence type="ECO:0000313" key="8">
    <source>
        <dbReference type="Proteomes" id="UP000694941"/>
    </source>
</evidence>
<proteinExistence type="predicted"/>
<accession>A0ABM1B5D7</accession>
<gene>
    <name evidence="9" type="primary">LOC106460022</name>
</gene>
<keyword evidence="4" id="KW-0443">Lipid metabolism</keyword>
<evidence type="ECO:0000256" key="2">
    <source>
        <dbReference type="ARBA" id="ARBA00022832"/>
    </source>
</evidence>
<keyword evidence="8" id="KW-1185">Reference proteome</keyword>
<dbReference type="InterPro" id="IPR001753">
    <property type="entry name" value="Enoyl-CoA_hydra/iso"/>
</dbReference>
<dbReference type="RefSeq" id="XP_013775159.1">
    <property type="nucleotide sequence ID" value="XM_013919705.2"/>
</dbReference>
<dbReference type="Pfam" id="PF00378">
    <property type="entry name" value="ECH_1"/>
    <property type="match status" value="1"/>
</dbReference>
<keyword evidence="3" id="KW-0809">Transit peptide</keyword>
<dbReference type="Gene3D" id="3.90.226.10">
    <property type="entry name" value="2-enoyl-CoA Hydratase, Chain A, domain 1"/>
    <property type="match status" value="1"/>
</dbReference>
<dbReference type="InterPro" id="IPR029045">
    <property type="entry name" value="ClpP/crotonase-like_dom_sf"/>
</dbReference>
<evidence type="ECO:0000313" key="9">
    <source>
        <dbReference type="RefSeq" id="XP_013775159.1"/>
    </source>
</evidence>
<dbReference type="InterPro" id="IPR052377">
    <property type="entry name" value="Mitochondrial_ECH-domain"/>
</dbReference>
<evidence type="ECO:0000256" key="3">
    <source>
        <dbReference type="ARBA" id="ARBA00022946"/>
    </source>
</evidence>
<dbReference type="PANTHER" id="PTHR43602">
    <property type="match status" value="1"/>
</dbReference>
<dbReference type="CDD" id="cd06558">
    <property type="entry name" value="crotonase-like"/>
    <property type="match status" value="1"/>
</dbReference>
<protein>
    <recommendedName>
        <fullName evidence="7">Enoyl-CoA hydratase domain-containing protein 3, mitochondrial</fullName>
    </recommendedName>
</protein>
<dbReference type="Gene3D" id="1.10.12.10">
    <property type="entry name" value="Lyase 2-enoyl-coa Hydratase, Chain A, domain 2"/>
    <property type="match status" value="1"/>
</dbReference>
<sequence length="298" mass="32605">MAFYVSSKSVLIFRLFRYGSFPQGRVCIHSSSICPTQEKPTLCSQENGVRRITLNNPKKRNILSLSMLDSLKEDLSNLDKNNLSCILISGNGPVFSSGHDLQELTTKTGEDYHKKIFSRCTEVMMAIHNCPVPVIAQVRGLAAAAGCQLIASCDIVVASEKSKFSTPGAFVGLFCSTPGIAVARAVPRKVASYLLYTGQAIGSTDALMSGLVSKVVPDDLLEEETEKIVEAIVEKSRPVISLGKAFFLKQIHQDLEEAYEQGEKVMVENLKLADTQEGLSAFIEKRTPTWKHTNQTAT</sequence>
<organism evidence="8 9">
    <name type="scientific">Limulus polyphemus</name>
    <name type="common">Atlantic horseshoe crab</name>
    <dbReference type="NCBI Taxonomy" id="6850"/>
    <lineage>
        <taxon>Eukaryota</taxon>
        <taxon>Metazoa</taxon>
        <taxon>Ecdysozoa</taxon>
        <taxon>Arthropoda</taxon>
        <taxon>Chelicerata</taxon>
        <taxon>Merostomata</taxon>
        <taxon>Xiphosura</taxon>
        <taxon>Limulidae</taxon>
        <taxon>Limulus</taxon>
    </lineage>
</organism>
<dbReference type="SUPFAM" id="SSF52096">
    <property type="entry name" value="ClpP/crotonase"/>
    <property type="match status" value="1"/>
</dbReference>
<evidence type="ECO:0000256" key="1">
    <source>
        <dbReference type="ARBA" id="ARBA00004173"/>
    </source>
</evidence>
<evidence type="ECO:0000256" key="6">
    <source>
        <dbReference type="ARBA" id="ARBA00037410"/>
    </source>
</evidence>
<dbReference type="GeneID" id="106460022"/>
<keyword evidence="2" id="KW-0276">Fatty acid metabolism</keyword>